<evidence type="ECO:0000313" key="2">
    <source>
        <dbReference type="Proteomes" id="UP000060487"/>
    </source>
</evidence>
<keyword evidence="2" id="KW-1185">Reference proteome</keyword>
<reference evidence="1 2" key="1">
    <citation type="submission" date="2015-11" db="EMBL/GenBank/DDBJ databases">
        <authorList>
            <person name="Lin W."/>
        </authorList>
    </citation>
    <scope>NUCLEOTIDE SEQUENCE [LARGE SCALE GENOMIC DNA]</scope>
    <source>
        <strain evidence="1 2">HCH-1</strain>
    </source>
</reference>
<accession>A0ABR5SI77</accession>
<name>A0ABR5SI77_9BACT</name>
<organism evidence="1 2">
    <name type="scientific">Candidatus Magnetominusculus xianensis</name>
    <dbReference type="NCBI Taxonomy" id="1748249"/>
    <lineage>
        <taxon>Bacteria</taxon>
        <taxon>Pseudomonadati</taxon>
        <taxon>Nitrospirota</taxon>
        <taxon>Nitrospiria</taxon>
        <taxon>Nitrospirales</taxon>
        <taxon>Nitrospiraceae</taxon>
        <taxon>Candidatus Magnetominusculus</taxon>
    </lineage>
</organism>
<dbReference type="EMBL" id="LNQR01000034">
    <property type="protein sequence ID" value="KWT90958.1"/>
    <property type="molecule type" value="Genomic_DNA"/>
</dbReference>
<comment type="caution">
    <text evidence="1">The sequence shown here is derived from an EMBL/GenBank/DDBJ whole genome shotgun (WGS) entry which is preliminary data.</text>
</comment>
<sequence>MISLTREFVKNNISDSIVIFERGLRIFKLGSYNLKEGI</sequence>
<evidence type="ECO:0000313" key="1">
    <source>
        <dbReference type="EMBL" id="KWT90958.1"/>
    </source>
</evidence>
<proteinExistence type="predicted"/>
<dbReference type="Proteomes" id="UP000060487">
    <property type="component" value="Unassembled WGS sequence"/>
</dbReference>
<gene>
    <name evidence="1" type="ORF">ASN18_1042</name>
</gene>
<protein>
    <submittedName>
        <fullName evidence="1">Uncharacterized protein</fullName>
    </submittedName>
</protein>